<keyword evidence="2" id="KW-0472">Membrane</keyword>
<feature type="transmembrane region" description="Helical" evidence="2">
    <location>
        <begin position="167"/>
        <end position="188"/>
    </location>
</feature>
<dbReference type="EMBL" id="JGZA01000004">
    <property type="protein sequence ID" value="KFI72923.1"/>
    <property type="molecule type" value="Genomic_DNA"/>
</dbReference>
<dbReference type="RefSeq" id="WP_032683298.1">
    <property type="nucleotide sequence ID" value="NZ_JGZA01000004.1"/>
</dbReference>
<keyword evidence="2" id="KW-1133">Transmembrane helix</keyword>
<dbReference type="PANTHER" id="PTHR34980">
    <property type="entry name" value="INNER MEMBRANE PROTEIN-RELATED-RELATED"/>
    <property type="match status" value="1"/>
</dbReference>
<evidence type="ECO:0000256" key="2">
    <source>
        <dbReference type="SAM" id="Phobius"/>
    </source>
</evidence>
<dbReference type="AlphaFoldDB" id="A0A087BPH3"/>
<accession>A0A087BPH3</accession>
<protein>
    <submittedName>
        <fullName evidence="3">Membrane protein</fullName>
    </submittedName>
</protein>
<keyword evidence="2" id="KW-0812">Transmembrane</keyword>
<dbReference type="Proteomes" id="UP000029024">
    <property type="component" value="Unassembled WGS sequence"/>
</dbReference>
<feature type="compositionally biased region" description="Polar residues" evidence="1">
    <location>
        <begin position="18"/>
        <end position="28"/>
    </location>
</feature>
<reference evidence="3 4" key="1">
    <citation type="submission" date="2014-03" db="EMBL/GenBank/DDBJ databases">
        <title>Genomics of Bifidobacteria.</title>
        <authorList>
            <person name="Ventura M."/>
            <person name="Milani C."/>
            <person name="Lugli G.A."/>
        </authorList>
    </citation>
    <scope>NUCLEOTIDE SEQUENCE [LARGE SCALE GENOMIC DNA]</scope>
    <source>
        <strain evidence="3 4">LMG 21814</strain>
    </source>
</reference>
<gene>
    <name evidence="3" type="ORF">BLSS_0759</name>
</gene>
<evidence type="ECO:0000256" key="1">
    <source>
        <dbReference type="SAM" id="MobiDB-lite"/>
    </source>
</evidence>
<dbReference type="PANTHER" id="PTHR34980:SF2">
    <property type="entry name" value="INNER MEMBRANE PROTEIN YHAH-RELATED"/>
    <property type="match status" value="1"/>
</dbReference>
<feature type="transmembrane region" description="Helical" evidence="2">
    <location>
        <begin position="268"/>
        <end position="289"/>
    </location>
</feature>
<comment type="caution">
    <text evidence="3">The sequence shown here is derived from an EMBL/GenBank/DDBJ whole genome shotgun (WGS) entry which is preliminary data.</text>
</comment>
<sequence>MTDPNNVPLPQMPAPNGTPAQQNPSTPQYGAPAPAPAQPDYGQFNAPAPAQPAYGQPAYGQPAPDSSAPGAAPGATPAYGQPAADPYAANAAPQSPAPGAAPTYGQPGPDANTYGQVPPAYNQYAAPTATAAVPLNKPYYDCPFPEAFLRFWKKYVVFKGRASRSEFWWWTLASVGISVLLSLLSSAADGKLGFLSSIWSLAILIPSLALAVRRLHDTDKPGWWVAIFYGAMALGMIIMVAGGGAALYGAFGSLSDSGYGAMATGGLGAMAIGGLITLAGSIVYIVFMAMPSKPEGARFDDDAVAAPMPQGAYDAPYGAPATPDFNQAAPNFAAPGTAPNAPAPDFNQPAPAYGQPTAPAPDYGQPAVPTPDYGQVPVPQYGQPETPAPQYGQPDAQAPQYGQVPPIPENVDDGSTVLSPHTAPTDDNAQKPWQGQ</sequence>
<feature type="compositionally biased region" description="Polar residues" evidence="1">
    <location>
        <begin position="425"/>
        <end position="436"/>
    </location>
</feature>
<dbReference type="GO" id="GO:0005886">
    <property type="term" value="C:plasma membrane"/>
    <property type="evidence" value="ECO:0007669"/>
    <property type="project" value="TreeGrafter"/>
</dbReference>
<feature type="region of interest" description="Disordered" evidence="1">
    <location>
        <begin position="315"/>
        <end position="436"/>
    </location>
</feature>
<feature type="compositionally biased region" description="Low complexity" evidence="1">
    <location>
        <begin position="46"/>
        <end position="102"/>
    </location>
</feature>
<feature type="compositionally biased region" description="Low complexity" evidence="1">
    <location>
        <begin position="328"/>
        <end position="344"/>
    </location>
</feature>
<feature type="transmembrane region" description="Helical" evidence="2">
    <location>
        <begin position="194"/>
        <end position="212"/>
    </location>
</feature>
<feature type="transmembrane region" description="Helical" evidence="2">
    <location>
        <begin position="224"/>
        <end position="248"/>
    </location>
</feature>
<proteinExistence type="predicted"/>
<dbReference type="Pfam" id="PF05656">
    <property type="entry name" value="DUF805"/>
    <property type="match status" value="1"/>
</dbReference>
<feature type="region of interest" description="Disordered" evidence="1">
    <location>
        <begin position="1"/>
        <end position="116"/>
    </location>
</feature>
<dbReference type="InterPro" id="IPR008523">
    <property type="entry name" value="DUF805"/>
</dbReference>
<organism evidence="3 4">
    <name type="scientific">Bifidobacterium longum subsp. suis</name>
    <dbReference type="NCBI Taxonomy" id="1695"/>
    <lineage>
        <taxon>Bacteria</taxon>
        <taxon>Bacillati</taxon>
        <taxon>Actinomycetota</taxon>
        <taxon>Actinomycetes</taxon>
        <taxon>Bifidobacteriales</taxon>
        <taxon>Bifidobacteriaceae</taxon>
        <taxon>Bifidobacterium</taxon>
    </lineage>
</organism>
<name>A0A087BPH3_BIFLN</name>
<evidence type="ECO:0000313" key="3">
    <source>
        <dbReference type="EMBL" id="KFI72923.1"/>
    </source>
</evidence>
<evidence type="ECO:0000313" key="4">
    <source>
        <dbReference type="Proteomes" id="UP000029024"/>
    </source>
</evidence>